<dbReference type="EMBL" id="JARKIK010000075">
    <property type="protein sequence ID" value="KAK8727570.1"/>
    <property type="molecule type" value="Genomic_DNA"/>
</dbReference>
<organism evidence="9 10">
    <name type="scientific">Cherax quadricarinatus</name>
    <name type="common">Australian red claw crayfish</name>
    <dbReference type="NCBI Taxonomy" id="27406"/>
    <lineage>
        <taxon>Eukaryota</taxon>
        <taxon>Metazoa</taxon>
        <taxon>Ecdysozoa</taxon>
        <taxon>Arthropoda</taxon>
        <taxon>Crustacea</taxon>
        <taxon>Multicrustacea</taxon>
        <taxon>Malacostraca</taxon>
        <taxon>Eumalacostraca</taxon>
        <taxon>Eucarida</taxon>
        <taxon>Decapoda</taxon>
        <taxon>Pleocyemata</taxon>
        <taxon>Astacidea</taxon>
        <taxon>Parastacoidea</taxon>
        <taxon>Parastacidae</taxon>
        <taxon>Cherax</taxon>
    </lineage>
</organism>
<keyword evidence="5" id="KW-1015">Disulfide bond</keyword>
<feature type="non-terminal residue" evidence="9">
    <location>
        <position position="1"/>
    </location>
</feature>
<feature type="signal peptide" evidence="7">
    <location>
        <begin position="1"/>
        <end position="17"/>
    </location>
</feature>
<evidence type="ECO:0000256" key="5">
    <source>
        <dbReference type="ARBA" id="ARBA00023157"/>
    </source>
</evidence>
<reference evidence="9 10" key="1">
    <citation type="journal article" date="2024" name="BMC Genomics">
        <title>Genome assembly of redclaw crayfish (Cherax quadricarinatus) provides insights into its immune adaptation and hypoxia tolerance.</title>
        <authorList>
            <person name="Liu Z."/>
            <person name="Zheng J."/>
            <person name="Li H."/>
            <person name="Fang K."/>
            <person name="Wang S."/>
            <person name="He J."/>
            <person name="Zhou D."/>
            <person name="Weng S."/>
            <person name="Chi M."/>
            <person name="Gu Z."/>
            <person name="He J."/>
            <person name="Li F."/>
            <person name="Wang M."/>
        </authorList>
    </citation>
    <scope>NUCLEOTIDE SEQUENCE [LARGE SCALE GENOMIC DNA]</scope>
    <source>
        <strain evidence="9">ZL_2023a</strain>
    </source>
</reference>
<keyword evidence="1" id="KW-0645">Protease</keyword>
<dbReference type="SMART" id="SM00020">
    <property type="entry name" value="Tryp_SPc"/>
    <property type="match status" value="1"/>
</dbReference>
<evidence type="ECO:0000256" key="2">
    <source>
        <dbReference type="ARBA" id="ARBA00022729"/>
    </source>
</evidence>
<dbReference type="PROSITE" id="PS50240">
    <property type="entry name" value="TRYPSIN_DOM"/>
    <property type="match status" value="1"/>
</dbReference>
<dbReference type="InterPro" id="IPR001254">
    <property type="entry name" value="Trypsin_dom"/>
</dbReference>
<name>A0AAW0WJZ5_CHEQU</name>
<evidence type="ECO:0000313" key="10">
    <source>
        <dbReference type="Proteomes" id="UP001445076"/>
    </source>
</evidence>
<dbReference type="PRINTS" id="PR00722">
    <property type="entry name" value="CHYMOTRYPSIN"/>
</dbReference>
<protein>
    <recommendedName>
        <fullName evidence="8">Peptidase S1 domain-containing protein</fullName>
    </recommendedName>
</protein>
<sequence>TMVVALGMGMLLLLVHSWHTISGQSNVSHSPKTEDLVLFDLLGGKDTISLRVGVRTSTTPSVCFLPRDTAGSCKLLSQCPMYQHLVADIKGNLEFFRSRICRMTAENVFLCCPLTPSSPQTGMGTVLRPSNIRPQAGESLQPHSTPRPSAHRQETGTLATQHFPSESTGASVQRPPVHTLQPSITIPVVRPPSSFPVPDISSSSIQHSPLLPSLIVGGAEPDRRISADAGEPAVGGQAPDGQQGPGQTPGTDIIPPESECGSVAVVPTSTNPAAWPWIASLGRKVGSQFDSVCGGALITRRHVLAAAHCILDPRSSVPTHIRLGAYNRSNDTEAPRDFTIAQYVDAGFNNTTFENDLAIITLSEDVTFTEHIKPVCLPLRFEYDGFRYQDLDLVGLGPVITTGEGRLRQITQQNIKLPIVGLDTCRRTYKTFRSLVFSHKHICAAGGTRDSCVTDKGAPVFFHDEDTTQKFFVVALVSYGYGCSQPDKPGMFTRVGAYLEWISQNIK</sequence>
<evidence type="ECO:0000259" key="8">
    <source>
        <dbReference type="PROSITE" id="PS50240"/>
    </source>
</evidence>
<evidence type="ECO:0000256" key="3">
    <source>
        <dbReference type="ARBA" id="ARBA00022801"/>
    </source>
</evidence>
<dbReference type="PANTHER" id="PTHR24258:SF116">
    <property type="entry name" value="FI16631P1-RELATED"/>
    <property type="match status" value="1"/>
</dbReference>
<dbReference type="SMART" id="SM00680">
    <property type="entry name" value="CLIP"/>
    <property type="match status" value="1"/>
</dbReference>
<evidence type="ECO:0000256" key="1">
    <source>
        <dbReference type="ARBA" id="ARBA00022670"/>
    </source>
</evidence>
<keyword evidence="10" id="KW-1185">Reference proteome</keyword>
<dbReference type="FunFam" id="2.40.10.10:FF:000068">
    <property type="entry name" value="transmembrane protease serine 2"/>
    <property type="match status" value="1"/>
</dbReference>
<evidence type="ECO:0000256" key="4">
    <source>
        <dbReference type="ARBA" id="ARBA00022825"/>
    </source>
</evidence>
<dbReference type="SUPFAM" id="SSF50494">
    <property type="entry name" value="Trypsin-like serine proteases"/>
    <property type="match status" value="1"/>
</dbReference>
<dbReference type="Gene3D" id="2.40.10.10">
    <property type="entry name" value="Trypsin-like serine proteases"/>
    <property type="match status" value="1"/>
</dbReference>
<feature type="compositionally biased region" description="Low complexity" evidence="6">
    <location>
        <begin position="232"/>
        <end position="252"/>
    </location>
</feature>
<dbReference type="GO" id="GO:0004252">
    <property type="term" value="F:serine-type endopeptidase activity"/>
    <property type="evidence" value="ECO:0007669"/>
    <property type="project" value="InterPro"/>
</dbReference>
<keyword evidence="3" id="KW-0378">Hydrolase</keyword>
<evidence type="ECO:0000256" key="7">
    <source>
        <dbReference type="SAM" id="SignalP"/>
    </source>
</evidence>
<keyword evidence="2 7" id="KW-0732">Signal</keyword>
<dbReference type="InterPro" id="IPR022700">
    <property type="entry name" value="CLIP"/>
</dbReference>
<accession>A0AAW0WJZ5</accession>
<evidence type="ECO:0000313" key="9">
    <source>
        <dbReference type="EMBL" id="KAK8727570.1"/>
    </source>
</evidence>
<keyword evidence="4" id="KW-0720">Serine protease</keyword>
<feature type="region of interest" description="Disordered" evidence="6">
    <location>
        <begin position="224"/>
        <end position="259"/>
    </location>
</feature>
<evidence type="ECO:0000256" key="6">
    <source>
        <dbReference type="SAM" id="MobiDB-lite"/>
    </source>
</evidence>
<dbReference type="InterPro" id="IPR001314">
    <property type="entry name" value="Peptidase_S1A"/>
</dbReference>
<dbReference type="Proteomes" id="UP001445076">
    <property type="component" value="Unassembled WGS sequence"/>
</dbReference>
<dbReference type="Pfam" id="PF00089">
    <property type="entry name" value="Trypsin"/>
    <property type="match status" value="1"/>
</dbReference>
<dbReference type="InterPro" id="IPR009003">
    <property type="entry name" value="Peptidase_S1_PA"/>
</dbReference>
<dbReference type="PANTHER" id="PTHR24258">
    <property type="entry name" value="SERINE PROTEASE-RELATED"/>
    <property type="match status" value="1"/>
</dbReference>
<dbReference type="InterPro" id="IPR043504">
    <property type="entry name" value="Peptidase_S1_PA_chymotrypsin"/>
</dbReference>
<feature type="region of interest" description="Disordered" evidence="6">
    <location>
        <begin position="129"/>
        <end position="155"/>
    </location>
</feature>
<gene>
    <name evidence="9" type="ORF">OTU49_009626</name>
</gene>
<proteinExistence type="predicted"/>
<dbReference type="GO" id="GO:0006508">
    <property type="term" value="P:proteolysis"/>
    <property type="evidence" value="ECO:0007669"/>
    <property type="project" value="UniProtKB-KW"/>
</dbReference>
<feature type="chain" id="PRO_5043474863" description="Peptidase S1 domain-containing protein" evidence="7">
    <location>
        <begin position="18"/>
        <end position="507"/>
    </location>
</feature>
<dbReference type="CDD" id="cd00190">
    <property type="entry name" value="Tryp_SPc"/>
    <property type="match status" value="1"/>
</dbReference>
<dbReference type="InterPro" id="IPR038565">
    <property type="entry name" value="CLIP_sf"/>
</dbReference>
<dbReference type="Gene3D" id="3.30.1640.30">
    <property type="match status" value="1"/>
</dbReference>
<comment type="caution">
    <text evidence="9">The sequence shown here is derived from an EMBL/GenBank/DDBJ whole genome shotgun (WGS) entry which is preliminary data.</text>
</comment>
<feature type="domain" description="Peptidase S1" evidence="8">
    <location>
        <begin position="233"/>
        <end position="507"/>
    </location>
</feature>
<dbReference type="AlphaFoldDB" id="A0AAW0WJZ5"/>